<keyword evidence="1" id="KW-1133">Transmembrane helix</keyword>
<keyword evidence="1" id="KW-0812">Transmembrane</keyword>
<protein>
    <submittedName>
        <fullName evidence="2">Uncharacterized protein</fullName>
    </submittedName>
</protein>
<dbReference type="EMBL" id="STFF01000001">
    <property type="protein sequence ID" value="THU40768.1"/>
    <property type="molecule type" value="Genomic_DNA"/>
</dbReference>
<gene>
    <name evidence="2" type="ORF">FAM09_01245</name>
</gene>
<organism evidence="2 3">
    <name type="scientific">Niastella caeni</name>
    <dbReference type="NCBI Taxonomy" id="2569763"/>
    <lineage>
        <taxon>Bacteria</taxon>
        <taxon>Pseudomonadati</taxon>
        <taxon>Bacteroidota</taxon>
        <taxon>Chitinophagia</taxon>
        <taxon>Chitinophagales</taxon>
        <taxon>Chitinophagaceae</taxon>
        <taxon>Niastella</taxon>
    </lineage>
</organism>
<dbReference type="AlphaFoldDB" id="A0A4S8HY95"/>
<evidence type="ECO:0000313" key="3">
    <source>
        <dbReference type="Proteomes" id="UP000306918"/>
    </source>
</evidence>
<feature type="transmembrane region" description="Helical" evidence="1">
    <location>
        <begin position="443"/>
        <end position="464"/>
    </location>
</feature>
<evidence type="ECO:0000313" key="2">
    <source>
        <dbReference type="EMBL" id="THU40768.1"/>
    </source>
</evidence>
<comment type="caution">
    <text evidence="2">The sequence shown here is derived from an EMBL/GenBank/DDBJ whole genome shotgun (WGS) entry which is preliminary data.</text>
</comment>
<proteinExistence type="predicted"/>
<feature type="transmembrane region" description="Helical" evidence="1">
    <location>
        <begin position="384"/>
        <end position="405"/>
    </location>
</feature>
<feature type="transmembrane region" description="Helical" evidence="1">
    <location>
        <begin position="105"/>
        <end position="127"/>
    </location>
</feature>
<feature type="transmembrane region" description="Helical" evidence="1">
    <location>
        <begin position="64"/>
        <end position="84"/>
    </location>
</feature>
<name>A0A4S8HY95_9BACT</name>
<evidence type="ECO:0000256" key="1">
    <source>
        <dbReference type="SAM" id="Phobius"/>
    </source>
</evidence>
<keyword evidence="3" id="KW-1185">Reference proteome</keyword>
<keyword evidence="1" id="KW-0472">Membrane</keyword>
<dbReference type="Proteomes" id="UP000306918">
    <property type="component" value="Unassembled WGS sequence"/>
</dbReference>
<reference evidence="2 3" key="1">
    <citation type="submission" date="2019-04" db="EMBL/GenBank/DDBJ databases">
        <title>Niastella caeni sp. nov., isolated from activated sludge.</title>
        <authorList>
            <person name="Sheng M."/>
        </authorList>
    </citation>
    <scope>NUCLEOTIDE SEQUENCE [LARGE SCALE GENOMIC DNA]</scope>
    <source>
        <strain evidence="2 3">HX-2-15</strain>
    </source>
</reference>
<dbReference type="RefSeq" id="WP_136575260.1">
    <property type="nucleotide sequence ID" value="NZ_STFF01000001.1"/>
</dbReference>
<feature type="transmembrane region" description="Helical" evidence="1">
    <location>
        <begin position="32"/>
        <end position="52"/>
    </location>
</feature>
<accession>A0A4S8HY95</accession>
<feature type="transmembrane region" description="Helical" evidence="1">
    <location>
        <begin position="417"/>
        <end position="436"/>
    </location>
</feature>
<feature type="transmembrane region" description="Helical" evidence="1">
    <location>
        <begin position="484"/>
        <end position="503"/>
    </location>
</feature>
<feature type="transmembrane region" description="Helical" evidence="1">
    <location>
        <begin position="355"/>
        <end position="377"/>
    </location>
</feature>
<sequence length="515" mass="60134">MKEFVKKITPGFLFKLDNRLIRSKPLLWASRLHFLIYYELLLLAFNISISIFQPIGFTNIPNTLWLLIYGIASNLVLIICWIYYQVLLDIIYFQSKRIRFLNWRIASLYSAVFLFISFSAIFPYMILNRRIVNIFNDNHFPEYQRTFSGNYNYANIALVDSAVYPTIDTASISPIDTASSIDTFYTKRSHDYYQLARIQKKYDGMNSEEKFNILVSLREIDFVTLEELSLDNYTSTPYIQYRLPYYNLLTIYYNYLIKNDSFTIKKFDITVYQRQIKARIGKRDTIIERYYFLSRTTNQFIICDRADILQKLVEYKIDDAFRTYSDGKITKQSAINQVFDNYEKAVSYYRDRIEIFHASFFIGSALAIAILVCTAFIRLLGTKAFAIGSIIVTIIAGILFALINYSGYGDREDGDDVTLSLFTGFWIIGSFIYLLGNRKSATNIILLFVGTCSIAIGNWILPILGYEFLRDHLNIPYKNNDQTMYIQCWSSLILLFIFAGIFVRKLQKIYCQPGE</sequence>